<feature type="domain" description="FAD-dependent urate hydroxylase HpyO/Asp monooxygenase CreE-like FAD/NAD(P)-binding" evidence="1">
    <location>
        <begin position="6"/>
        <end position="151"/>
    </location>
</feature>
<comment type="caution">
    <text evidence="2">The sequence shown here is derived from an EMBL/GenBank/DDBJ whole genome shotgun (WGS) entry which is preliminary data.</text>
</comment>
<sequence length="475" mass="51575">MGKDVIIIGGGANAVSAYTRIPAGPGISSVTFVAPHPIGLGGAFGTTDPELLCNTSVDVTSLDPEGASGLLTYLTARGWPTGRDDFVPRYLVGQYCRERYRQARTAAHERGTTTRHLTARARTVRRDGDRYTVRLDDGREVTGSDVLVCLGLDRPRLPDQLRPHRAHPELLTSPYPIRRLRALPTDATVLLYGTKLSAIDAALVLLAGDSGRRVVMTSPSGALPAVRTRLCRPDKALLETDRWLALDPRSPYLDTQITRILVSALSRHAPRRGLGRQTSTASTPATRLAEELHLATTGAAAWQDVIAETIDTINEWAAPWSPQTRTDVLSRFREPITRYISAIPAANARRLAAHQATGALHIADAMPKQVRPRPDGGWLVRWPGGREEHVDRVVCAAGYHAPRLTWGDDGALHLDGSGGTDAHITEDLRVTPDPSVPGERVWAIGAAAHRRTPIVNYLRTAAFHAREVGAQLARP</sequence>
<dbReference type="Gene3D" id="3.50.50.60">
    <property type="entry name" value="FAD/NAD(P)-binding domain"/>
    <property type="match status" value="1"/>
</dbReference>
<dbReference type="Pfam" id="PF13454">
    <property type="entry name" value="NAD_binding_9"/>
    <property type="match status" value="1"/>
</dbReference>
<dbReference type="SUPFAM" id="SSF51905">
    <property type="entry name" value="FAD/NAD(P)-binding domain"/>
    <property type="match status" value="1"/>
</dbReference>
<dbReference type="Proteomes" id="UP001499942">
    <property type="component" value="Unassembled WGS sequence"/>
</dbReference>
<accession>A0ABN3LEF7</accession>
<dbReference type="InterPro" id="IPR052189">
    <property type="entry name" value="L-asp_N-monooxygenase_NS-form"/>
</dbReference>
<dbReference type="PANTHER" id="PTHR40254">
    <property type="entry name" value="BLR0577 PROTEIN"/>
    <property type="match status" value="1"/>
</dbReference>
<protein>
    <recommendedName>
        <fullName evidence="1">FAD-dependent urate hydroxylase HpyO/Asp monooxygenase CreE-like FAD/NAD(P)-binding domain-containing protein</fullName>
    </recommendedName>
</protein>
<dbReference type="EMBL" id="BAAASR010000006">
    <property type="protein sequence ID" value="GAA2482815.1"/>
    <property type="molecule type" value="Genomic_DNA"/>
</dbReference>
<dbReference type="InterPro" id="IPR036188">
    <property type="entry name" value="FAD/NAD-bd_sf"/>
</dbReference>
<dbReference type="PANTHER" id="PTHR40254:SF1">
    <property type="entry name" value="BLR0577 PROTEIN"/>
    <property type="match status" value="1"/>
</dbReference>
<evidence type="ECO:0000313" key="3">
    <source>
        <dbReference type="Proteomes" id="UP001499942"/>
    </source>
</evidence>
<reference evidence="2 3" key="1">
    <citation type="journal article" date="2019" name="Int. J. Syst. Evol. Microbiol.">
        <title>The Global Catalogue of Microorganisms (GCM) 10K type strain sequencing project: providing services to taxonomists for standard genome sequencing and annotation.</title>
        <authorList>
            <consortium name="The Broad Institute Genomics Platform"/>
            <consortium name="The Broad Institute Genome Sequencing Center for Infectious Disease"/>
            <person name="Wu L."/>
            <person name="Ma J."/>
        </authorList>
    </citation>
    <scope>NUCLEOTIDE SEQUENCE [LARGE SCALE GENOMIC DNA]</scope>
    <source>
        <strain evidence="2 3">JCM 5062</strain>
    </source>
</reference>
<name>A0ABN3LEF7_9ACTN</name>
<dbReference type="InterPro" id="IPR038732">
    <property type="entry name" value="HpyO/CreE_NAD-binding"/>
</dbReference>
<keyword evidence="3" id="KW-1185">Reference proteome</keyword>
<gene>
    <name evidence="2" type="ORF">GCM10010393_11920</name>
</gene>
<proteinExistence type="predicted"/>
<organism evidence="2 3">
    <name type="scientific">Streptomyces gobitricini</name>
    <dbReference type="NCBI Taxonomy" id="68211"/>
    <lineage>
        <taxon>Bacteria</taxon>
        <taxon>Bacillati</taxon>
        <taxon>Actinomycetota</taxon>
        <taxon>Actinomycetes</taxon>
        <taxon>Kitasatosporales</taxon>
        <taxon>Streptomycetaceae</taxon>
        <taxon>Streptomyces</taxon>
    </lineage>
</organism>
<evidence type="ECO:0000313" key="2">
    <source>
        <dbReference type="EMBL" id="GAA2482815.1"/>
    </source>
</evidence>
<dbReference type="RefSeq" id="WP_344357283.1">
    <property type="nucleotide sequence ID" value="NZ_BAAASR010000006.1"/>
</dbReference>
<evidence type="ECO:0000259" key="1">
    <source>
        <dbReference type="Pfam" id="PF13454"/>
    </source>
</evidence>